<evidence type="ECO:0000256" key="6">
    <source>
        <dbReference type="RuleBase" id="RU367044"/>
    </source>
</evidence>
<evidence type="ECO:0000256" key="3">
    <source>
        <dbReference type="ARBA" id="ARBA00022471"/>
    </source>
</evidence>
<protein>
    <recommendedName>
        <fullName evidence="6">S-protein homolog</fullName>
    </recommendedName>
</protein>
<comment type="caution">
    <text evidence="7">The sequence shown here is derived from an EMBL/GenBank/DDBJ whole genome shotgun (WGS) entry which is preliminary data.</text>
</comment>
<organism evidence="7">
    <name type="scientific">Salvia splendens</name>
    <name type="common">Scarlet sage</name>
    <dbReference type="NCBI Taxonomy" id="180675"/>
    <lineage>
        <taxon>Eukaryota</taxon>
        <taxon>Viridiplantae</taxon>
        <taxon>Streptophyta</taxon>
        <taxon>Embryophyta</taxon>
        <taxon>Tracheophyta</taxon>
        <taxon>Spermatophyta</taxon>
        <taxon>Magnoliopsida</taxon>
        <taxon>eudicotyledons</taxon>
        <taxon>Gunneridae</taxon>
        <taxon>Pentapetalae</taxon>
        <taxon>asterids</taxon>
        <taxon>lamiids</taxon>
        <taxon>Lamiales</taxon>
        <taxon>Lamiaceae</taxon>
        <taxon>Nepetoideae</taxon>
        <taxon>Mentheae</taxon>
        <taxon>Salviinae</taxon>
        <taxon>Salvia</taxon>
        <taxon>Salvia subgen. Calosphace</taxon>
        <taxon>core Calosphace</taxon>
    </lineage>
</organism>
<sequence length="184" mass="20642">MSKVFLAVFVLAITLQPFAAHGCFLFSKDTRIRIINLLPKDSKPLRLHCASGDDDLGFHNLNEKGFKAYESQSDHLTKNTNVFGVKSDAITLQPFAAHGCFLFSKDTRIRIINLLPKDSKPLRLHCASGDDDLGFHNLNEKGFKAYESQSDHLTKNTNVFGVKSDGIYLAHDHSESSLKKYISW</sequence>
<dbReference type="PANTHER" id="PTHR31232">
    <property type="match status" value="1"/>
</dbReference>
<comment type="subcellular location">
    <subcellularLocation>
        <location evidence="1 6">Secreted</location>
    </subcellularLocation>
</comment>
<keyword evidence="8" id="KW-1185">Reference proteome</keyword>
<gene>
    <name evidence="7" type="ORF">SASPL_120561</name>
</gene>
<dbReference type="GO" id="GO:0060320">
    <property type="term" value="P:rejection of self pollen"/>
    <property type="evidence" value="ECO:0007669"/>
    <property type="project" value="UniProtKB-KW"/>
</dbReference>
<dbReference type="GO" id="GO:0005576">
    <property type="term" value="C:extracellular region"/>
    <property type="evidence" value="ECO:0007669"/>
    <property type="project" value="UniProtKB-SubCell"/>
</dbReference>
<keyword evidence="5 6" id="KW-0732">Signal</keyword>
<dbReference type="AlphaFoldDB" id="A0A8X8XR18"/>
<comment type="similarity">
    <text evidence="2 6">Belongs to the plant self-incompatibility (S1) protein family.</text>
</comment>
<keyword evidence="3 6" id="KW-0713">Self-incompatibility</keyword>
<dbReference type="Proteomes" id="UP000298416">
    <property type="component" value="Unassembled WGS sequence"/>
</dbReference>
<evidence type="ECO:0000256" key="1">
    <source>
        <dbReference type="ARBA" id="ARBA00004613"/>
    </source>
</evidence>
<evidence type="ECO:0000313" key="7">
    <source>
        <dbReference type="EMBL" id="KAG6418358.1"/>
    </source>
</evidence>
<dbReference type="PANTHER" id="PTHR31232:SF61">
    <property type="entry name" value="S-PROTEIN HOMOLOG"/>
    <property type="match status" value="1"/>
</dbReference>
<evidence type="ECO:0000313" key="8">
    <source>
        <dbReference type="Proteomes" id="UP000298416"/>
    </source>
</evidence>
<dbReference type="EMBL" id="PNBA02000007">
    <property type="protein sequence ID" value="KAG6418358.1"/>
    <property type="molecule type" value="Genomic_DNA"/>
</dbReference>
<feature type="signal peptide" evidence="6">
    <location>
        <begin position="1"/>
        <end position="20"/>
    </location>
</feature>
<feature type="chain" id="PRO_5036516502" description="S-protein homolog" evidence="6">
    <location>
        <begin position="21"/>
        <end position="184"/>
    </location>
</feature>
<evidence type="ECO:0000256" key="4">
    <source>
        <dbReference type="ARBA" id="ARBA00022525"/>
    </source>
</evidence>
<evidence type="ECO:0000256" key="5">
    <source>
        <dbReference type="ARBA" id="ARBA00022729"/>
    </source>
</evidence>
<name>A0A8X8XR18_SALSN</name>
<evidence type="ECO:0000256" key="2">
    <source>
        <dbReference type="ARBA" id="ARBA00005581"/>
    </source>
</evidence>
<reference evidence="7" key="1">
    <citation type="submission" date="2018-01" db="EMBL/GenBank/DDBJ databases">
        <authorList>
            <person name="Mao J.F."/>
        </authorList>
    </citation>
    <scope>NUCLEOTIDE SEQUENCE</scope>
    <source>
        <strain evidence="7">Huo1</strain>
        <tissue evidence="7">Leaf</tissue>
    </source>
</reference>
<proteinExistence type="inferred from homology"/>
<keyword evidence="4 6" id="KW-0964">Secreted</keyword>
<accession>A0A8X8XR18</accession>
<dbReference type="InterPro" id="IPR010264">
    <property type="entry name" value="Self-incomp_S1"/>
</dbReference>
<dbReference type="Pfam" id="PF05938">
    <property type="entry name" value="Self-incomp_S1"/>
    <property type="match status" value="2"/>
</dbReference>
<reference evidence="7" key="2">
    <citation type="submission" date="2020-08" db="EMBL/GenBank/DDBJ databases">
        <title>Plant Genome Project.</title>
        <authorList>
            <person name="Zhang R.-G."/>
        </authorList>
    </citation>
    <scope>NUCLEOTIDE SEQUENCE</scope>
    <source>
        <strain evidence="7">Huo1</strain>
        <tissue evidence="7">Leaf</tissue>
    </source>
</reference>